<dbReference type="GO" id="GO:0016747">
    <property type="term" value="F:acyltransferase activity, transferring groups other than amino-acyl groups"/>
    <property type="evidence" value="ECO:0007669"/>
    <property type="project" value="InterPro"/>
</dbReference>
<evidence type="ECO:0000259" key="2">
    <source>
        <dbReference type="PROSITE" id="PS51729"/>
    </source>
</evidence>
<reference evidence="3 4" key="1">
    <citation type="submission" date="2018-01" db="EMBL/GenBank/DDBJ databases">
        <title>A novel member of the phylum Bacteroidetes isolated from glacier ice.</title>
        <authorList>
            <person name="Liu Q."/>
            <person name="Xin Y.-H."/>
        </authorList>
    </citation>
    <scope>NUCLEOTIDE SEQUENCE [LARGE SCALE GENOMIC DNA]</scope>
    <source>
        <strain evidence="3 4">RB1R16</strain>
    </source>
</reference>
<dbReference type="EMBL" id="PPSL01000005">
    <property type="protein sequence ID" value="PQJ09747.1"/>
    <property type="molecule type" value="Genomic_DNA"/>
</dbReference>
<keyword evidence="4" id="KW-1185">Reference proteome</keyword>
<dbReference type="RefSeq" id="WP_105040519.1">
    <property type="nucleotide sequence ID" value="NZ_PPSL01000005.1"/>
</dbReference>
<evidence type="ECO:0000313" key="3">
    <source>
        <dbReference type="EMBL" id="PQJ09747.1"/>
    </source>
</evidence>
<accession>A0A2S7ST15</accession>
<dbReference type="PROSITE" id="PS51729">
    <property type="entry name" value="GNAT_YJDJ"/>
    <property type="match status" value="1"/>
</dbReference>
<dbReference type="PANTHER" id="PTHR31435:SF10">
    <property type="entry name" value="BSR4717 PROTEIN"/>
    <property type="match status" value="1"/>
</dbReference>
<comment type="caution">
    <text evidence="3">The sequence shown here is derived from an EMBL/GenBank/DDBJ whole genome shotgun (WGS) entry which is preliminary data.</text>
</comment>
<sequence length="95" mass="10722">MDIQQADNGKKGRFFIEADGHEIAAMHYVYSGEKQFIIDHTEVAEAFEGRGLGKQLLNAVVKFARENNFKIIPLCPYAKAVFEKVPDIRDVLVNP</sequence>
<evidence type="ECO:0000259" key="1">
    <source>
        <dbReference type="PROSITE" id="PS51186"/>
    </source>
</evidence>
<dbReference type="Proteomes" id="UP000239872">
    <property type="component" value="Unassembled WGS sequence"/>
</dbReference>
<proteinExistence type="predicted"/>
<dbReference type="InterPro" id="IPR031165">
    <property type="entry name" value="GNAT_YJDJ"/>
</dbReference>
<feature type="domain" description="N-acetyltransferase" evidence="1">
    <location>
        <begin position="1"/>
        <end position="95"/>
    </location>
</feature>
<dbReference type="CDD" id="cd04301">
    <property type="entry name" value="NAT_SF"/>
    <property type="match status" value="1"/>
</dbReference>
<dbReference type="AlphaFoldDB" id="A0A2S7ST15"/>
<dbReference type="InterPro" id="IPR000182">
    <property type="entry name" value="GNAT_dom"/>
</dbReference>
<dbReference type="SUPFAM" id="SSF55729">
    <property type="entry name" value="Acyl-CoA N-acyltransferases (Nat)"/>
    <property type="match status" value="1"/>
</dbReference>
<dbReference type="PROSITE" id="PS51186">
    <property type="entry name" value="GNAT"/>
    <property type="match status" value="1"/>
</dbReference>
<dbReference type="OrthoDB" id="9793389at2"/>
<feature type="domain" description="N-acetyltransferase" evidence="2">
    <location>
        <begin position="6"/>
        <end position="93"/>
    </location>
</feature>
<organism evidence="3 4">
    <name type="scientific">Flavipsychrobacter stenotrophus</name>
    <dbReference type="NCBI Taxonomy" id="2077091"/>
    <lineage>
        <taxon>Bacteria</taxon>
        <taxon>Pseudomonadati</taxon>
        <taxon>Bacteroidota</taxon>
        <taxon>Chitinophagia</taxon>
        <taxon>Chitinophagales</taxon>
        <taxon>Chitinophagaceae</taxon>
        <taxon>Flavipsychrobacter</taxon>
    </lineage>
</organism>
<dbReference type="PANTHER" id="PTHR31435">
    <property type="entry name" value="PROTEIN NATD1"/>
    <property type="match status" value="1"/>
</dbReference>
<dbReference type="InterPro" id="IPR045057">
    <property type="entry name" value="Gcn5-rel_NAT"/>
</dbReference>
<evidence type="ECO:0000313" key="4">
    <source>
        <dbReference type="Proteomes" id="UP000239872"/>
    </source>
</evidence>
<dbReference type="InterPro" id="IPR016181">
    <property type="entry name" value="Acyl_CoA_acyltransferase"/>
</dbReference>
<dbReference type="Gene3D" id="3.40.630.30">
    <property type="match status" value="1"/>
</dbReference>
<keyword evidence="3" id="KW-0808">Transferase</keyword>
<protein>
    <submittedName>
        <fullName evidence="3">GNAT family N-acetyltransferase</fullName>
    </submittedName>
</protein>
<name>A0A2S7ST15_9BACT</name>
<gene>
    <name evidence="3" type="ORF">CJD36_017615</name>
</gene>
<dbReference type="Pfam" id="PF14542">
    <property type="entry name" value="Acetyltransf_CG"/>
    <property type="match status" value="1"/>
</dbReference>